<dbReference type="Gene3D" id="1.25.40.10">
    <property type="entry name" value="Tetratricopeptide repeat domain"/>
    <property type="match status" value="3"/>
</dbReference>
<feature type="repeat" description="TPR" evidence="3">
    <location>
        <begin position="579"/>
        <end position="612"/>
    </location>
</feature>
<evidence type="ECO:0000256" key="3">
    <source>
        <dbReference type="PROSITE-ProRule" id="PRU00339"/>
    </source>
</evidence>
<dbReference type="SMART" id="SM00028">
    <property type="entry name" value="TPR"/>
    <property type="match status" value="6"/>
</dbReference>
<keyword evidence="1" id="KW-0677">Repeat</keyword>
<proteinExistence type="predicted"/>
<reference evidence="5" key="1">
    <citation type="submission" date="2017-02" db="UniProtKB">
        <authorList>
            <consortium name="WormBaseParasite"/>
        </authorList>
    </citation>
    <scope>IDENTIFICATION</scope>
</reference>
<dbReference type="InterPro" id="IPR039226">
    <property type="entry name" value="Ski3/TTC37"/>
</dbReference>
<dbReference type="GO" id="GO:0055087">
    <property type="term" value="C:Ski complex"/>
    <property type="evidence" value="ECO:0007669"/>
    <property type="project" value="InterPro"/>
</dbReference>
<keyword evidence="2 3" id="KW-0802">TPR repeat</keyword>
<dbReference type="InterPro" id="IPR011990">
    <property type="entry name" value="TPR-like_helical_dom_sf"/>
</dbReference>
<dbReference type="InterPro" id="IPR019734">
    <property type="entry name" value="TPR_rpt"/>
</dbReference>
<dbReference type="AlphaFoldDB" id="A0A0N5ALQ9"/>
<dbReference type="SUPFAM" id="SSF48439">
    <property type="entry name" value="Protein prenylyltransferase"/>
    <property type="match status" value="1"/>
</dbReference>
<dbReference type="PANTHER" id="PTHR15704">
    <property type="entry name" value="SUPERKILLER 3 PROTEIN-RELATED"/>
    <property type="match status" value="1"/>
</dbReference>
<keyword evidence="4" id="KW-1185">Reference proteome</keyword>
<dbReference type="SUPFAM" id="SSF48452">
    <property type="entry name" value="TPR-like"/>
    <property type="match status" value="1"/>
</dbReference>
<dbReference type="STRING" id="451379.A0A0N5ALQ9"/>
<organism evidence="4 5">
    <name type="scientific">Syphacia muris</name>
    <dbReference type="NCBI Taxonomy" id="451379"/>
    <lineage>
        <taxon>Eukaryota</taxon>
        <taxon>Metazoa</taxon>
        <taxon>Ecdysozoa</taxon>
        <taxon>Nematoda</taxon>
        <taxon>Chromadorea</taxon>
        <taxon>Rhabditida</taxon>
        <taxon>Spirurina</taxon>
        <taxon>Oxyuridomorpha</taxon>
        <taxon>Oxyuroidea</taxon>
        <taxon>Oxyuridae</taxon>
        <taxon>Syphacia</taxon>
    </lineage>
</organism>
<sequence>MENLTADLKRKLKSIRSHLDSRCDQKAKELIEELLEEGVKDYFLYLFAAVVCSREENVLKAFEYYKKAVAVESSHASAWQGIFKLYENGDLRFDDFAVTALDKLISLTPEEKRLPLQKKRADVLLGLQKYDVILADKQLMDSEEFCLCAICAIVNGEKKYSDIERALCDKCFKRLETCHDSEILDLKIAQYNCALAENVLTIREEILKYVNHGGTSIWDSWAIRQMRFVLGVNYFSSHQIDPETCCAIKNIKQTVFEVIYTYIINKDTVAALNFINTLGDDEYDWPLLMIIIPTLLLHQHYERVLLLLDKPLPVMFNALESESEHAVDAARIEAYYNIGDDESIKHLNQLLQTCKFNQFSKAILLYLLCSREDFTKGDLEIQLITEPFIKEEDKSYWRAVFAKDHGNLKVNLFLIAEAKAQAELSLKCDPASWRKMLLLAEILLGLNPNDKLATSLLIKVVNSRVTYVKAAKINPCDSRIFLCLGESLVNVNRAKARQCVERARKIRPQSLDVAKLCDRLLGLEGKKTEQLQYICQFLDINPHCEWALRRRALLKMDLEKNDEAVEDLQRIMRREPGDIIIWNALAEAYRRRGNLQSSIKAFSKVIEMDPSNCNAYINLIQIYHLTGQLEDAVERCKSFNMTFANKSPKDFFGNCVLLLRGSSLLKLAQKSANSEKFLLLNELFGIIEQVLSSNKTFVTAYRVAASALLMTTLFGLKTFKRFRFPISWGILTPTDALNLSAQYFCVVVKMCPTWAGSWNDLGVVLTKKAQITKESTLATKAKLCIKRAIILCKYSHVRSVYWTNLSQAVDLLGNKFHTQHCLIRALELNKRNDRAWCLLGLFYLNNDKIVLAKQALDMAQKCNPELAEMWCAMALIAEQQAHYDTMDLYRHSLTIKPTELAIKKYAYYLMQKRKEGKLCDNATMFIFESLHEYFGISSRSDELKFYLALLAEHFWHLNEAAYYINRCDNFPIKALNQVHNERIKIKLHEGTYQSEHCVLKEYSNLYSQPVHEVYETLCNLCPNYKSVFQAIDSGDDQGFRECVSSGELRISIVILISACIAFSKKLTADMLNTLDEIYRHHRLMEVYPPDKQIDPNDEFSYDIKDQGELVTVRQDNLSEHLYELLSQKKKEFQAKFYEENVIVDPFAEEN</sequence>
<evidence type="ECO:0000313" key="4">
    <source>
        <dbReference type="Proteomes" id="UP000046393"/>
    </source>
</evidence>
<evidence type="ECO:0000313" key="5">
    <source>
        <dbReference type="WBParaSite" id="SMUV_0000548401-mRNA-1"/>
    </source>
</evidence>
<name>A0A0N5ALQ9_9BILA</name>
<dbReference type="Proteomes" id="UP000046393">
    <property type="component" value="Unplaced"/>
</dbReference>
<evidence type="ECO:0000256" key="1">
    <source>
        <dbReference type="ARBA" id="ARBA00022737"/>
    </source>
</evidence>
<protein>
    <submittedName>
        <fullName evidence="5">TPR_REGION domain-containing protein</fullName>
    </submittedName>
</protein>
<dbReference type="GO" id="GO:0006401">
    <property type="term" value="P:RNA catabolic process"/>
    <property type="evidence" value="ECO:0007669"/>
    <property type="project" value="InterPro"/>
</dbReference>
<dbReference type="PROSITE" id="PS50005">
    <property type="entry name" value="TPR"/>
    <property type="match status" value="1"/>
</dbReference>
<evidence type="ECO:0000256" key="2">
    <source>
        <dbReference type="ARBA" id="ARBA00022803"/>
    </source>
</evidence>
<dbReference type="PANTHER" id="PTHR15704:SF7">
    <property type="entry name" value="SUPERKILLER COMPLEX PROTEIN 3"/>
    <property type="match status" value="1"/>
</dbReference>
<dbReference type="WBParaSite" id="SMUV_0000548401-mRNA-1">
    <property type="protein sequence ID" value="SMUV_0000548401-mRNA-1"/>
    <property type="gene ID" value="SMUV_0000548401"/>
</dbReference>
<dbReference type="Pfam" id="PF13432">
    <property type="entry name" value="TPR_16"/>
    <property type="match status" value="1"/>
</dbReference>
<accession>A0A0N5ALQ9</accession>